<dbReference type="InterPro" id="IPR045383">
    <property type="entry name" value="DUF6528"/>
</dbReference>
<dbReference type="AlphaFoldDB" id="A0A561PP77"/>
<organism evidence="2 3">
    <name type="scientific">Chitinophaga polysaccharea</name>
    <dbReference type="NCBI Taxonomy" id="1293035"/>
    <lineage>
        <taxon>Bacteria</taxon>
        <taxon>Pseudomonadati</taxon>
        <taxon>Bacteroidota</taxon>
        <taxon>Chitinophagia</taxon>
        <taxon>Chitinophagales</taxon>
        <taxon>Chitinophagaceae</taxon>
        <taxon>Chitinophaga</taxon>
    </lineage>
</organism>
<proteinExistence type="predicted"/>
<gene>
    <name evidence="2" type="ORF">FHW36_105360</name>
</gene>
<evidence type="ECO:0000313" key="2">
    <source>
        <dbReference type="EMBL" id="TWF39919.1"/>
    </source>
</evidence>
<dbReference type="Proteomes" id="UP000320811">
    <property type="component" value="Unassembled WGS sequence"/>
</dbReference>
<keyword evidence="1" id="KW-0732">Signal</keyword>
<sequence>MKNVVMRAGIARLRSTRVQLTVFACSLLAASCTQRAEQLPTLAGTPGNGTVKTTTAATTAPTCCWVAVTNQANSKIEVYDPADASWTTPKWSWMPTTALSYNATSEIPLWEAPTDIKVRNNTVFTGTAQVITATSYRLATIARYTGTGTRGQKLWVMGFNDTTRLHAMEILPDGNCIVASAGAAWPQGWIRIYSSSQPAPNHGVNTQYFFTSAHAVLWDDTHQVLWALGNELRKYGYNTARSGGTITNPKLDLLASYTVLPSAWGHDLSADVNNPDQLLLSTNGGTYVFHISTGAFSDLPGAAQQTMVKGISSQPGQNTLVETVPSNACPLYPANTWCTSVVNFYDATTGAATGSRTVGGAAIYKGKTFDPNYY</sequence>
<feature type="chain" id="PRO_5021720162" evidence="1">
    <location>
        <begin position="36"/>
        <end position="374"/>
    </location>
</feature>
<dbReference type="RefSeq" id="WP_145671094.1">
    <property type="nucleotide sequence ID" value="NZ_VIWO01000005.1"/>
</dbReference>
<dbReference type="EMBL" id="VIWO01000005">
    <property type="protein sequence ID" value="TWF39919.1"/>
    <property type="molecule type" value="Genomic_DNA"/>
</dbReference>
<dbReference type="PROSITE" id="PS51257">
    <property type="entry name" value="PROKAR_LIPOPROTEIN"/>
    <property type="match status" value="1"/>
</dbReference>
<feature type="signal peptide" evidence="1">
    <location>
        <begin position="1"/>
        <end position="35"/>
    </location>
</feature>
<dbReference type="Pfam" id="PF20138">
    <property type="entry name" value="DUF6528"/>
    <property type="match status" value="1"/>
</dbReference>
<dbReference type="OrthoDB" id="1007317at2"/>
<comment type="caution">
    <text evidence="2">The sequence shown here is derived from an EMBL/GenBank/DDBJ whole genome shotgun (WGS) entry which is preliminary data.</text>
</comment>
<protein>
    <submittedName>
        <fullName evidence="2">Uncharacterized protein</fullName>
    </submittedName>
</protein>
<reference evidence="2 3" key="1">
    <citation type="submission" date="2019-06" db="EMBL/GenBank/DDBJ databases">
        <title>Sorghum-associated microbial communities from plants grown in Nebraska, USA.</title>
        <authorList>
            <person name="Schachtman D."/>
        </authorList>
    </citation>
    <scope>NUCLEOTIDE SEQUENCE [LARGE SCALE GENOMIC DNA]</scope>
    <source>
        <strain evidence="2 3">1209</strain>
    </source>
</reference>
<accession>A0A561PP77</accession>
<name>A0A561PP77_9BACT</name>
<keyword evidence="3" id="KW-1185">Reference proteome</keyword>
<dbReference type="SUPFAM" id="SSF63825">
    <property type="entry name" value="YWTD domain"/>
    <property type="match status" value="1"/>
</dbReference>
<evidence type="ECO:0000256" key="1">
    <source>
        <dbReference type="SAM" id="SignalP"/>
    </source>
</evidence>
<evidence type="ECO:0000313" key="3">
    <source>
        <dbReference type="Proteomes" id="UP000320811"/>
    </source>
</evidence>